<comment type="caution">
    <text evidence="1">The sequence shown here is derived from an EMBL/GenBank/DDBJ whole genome shotgun (WGS) entry which is preliminary data.</text>
</comment>
<organism evidence="1 2">
    <name type="scientific">Erwinia piriflorinigrans CFBP 5888</name>
    <dbReference type="NCBI Taxonomy" id="1161919"/>
    <lineage>
        <taxon>Bacteria</taxon>
        <taxon>Pseudomonadati</taxon>
        <taxon>Pseudomonadota</taxon>
        <taxon>Gammaproteobacteria</taxon>
        <taxon>Enterobacterales</taxon>
        <taxon>Erwiniaceae</taxon>
        <taxon>Erwinia</taxon>
    </lineage>
</organism>
<name>V5Z9G0_9GAMM</name>
<gene>
    <name evidence="1" type="ORF">EPIR_2620</name>
</gene>
<proteinExistence type="predicted"/>
<dbReference type="Proteomes" id="UP000018217">
    <property type="component" value="Unassembled WGS sequence"/>
</dbReference>
<reference evidence="1 2" key="1">
    <citation type="journal article" date="2013" name="Syst. Appl. Microbiol.">
        <title>Phylogenetic position and virulence apparatus of the pear flower necrosis pathogen Erwinia piriflorinigrans CFBP 5888T as assessed by comparative genomics.</title>
        <authorList>
            <person name="Smits T.H."/>
            <person name="Rezzonico F."/>
            <person name="Lopez M.M."/>
            <person name="Blom J."/>
            <person name="Goesmann A."/>
            <person name="Frey J.E."/>
            <person name="Duffy B."/>
        </authorList>
    </citation>
    <scope>NUCLEOTIDE SEQUENCE [LARGE SCALE GENOMIC DNA]</scope>
    <source>
        <strain evidence="2">CFBP5888</strain>
    </source>
</reference>
<dbReference type="AlphaFoldDB" id="V5Z9G0"/>
<evidence type="ECO:0000313" key="1">
    <source>
        <dbReference type="EMBL" id="CCG87983.1"/>
    </source>
</evidence>
<dbReference type="EMBL" id="CAHS01000016">
    <property type="protein sequence ID" value="CCG87983.1"/>
    <property type="molecule type" value="Genomic_DNA"/>
</dbReference>
<keyword evidence="2" id="KW-1185">Reference proteome</keyword>
<evidence type="ECO:0000313" key="2">
    <source>
        <dbReference type="Proteomes" id="UP000018217"/>
    </source>
</evidence>
<dbReference type="STRING" id="1161919.EPIR_2620"/>
<accession>V5Z9G0</accession>
<protein>
    <submittedName>
        <fullName evidence="1">Uncharacterized protein</fullName>
    </submittedName>
</protein>
<sequence length="51" mass="5585">MPTHNCPLEINFYFMAVSILVAEGGENQKTLKSALYDAKGQVSLASALREK</sequence>